<dbReference type="GO" id="GO:0015627">
    <property type="term" value="C:type II protein secretion system complex"/>
    <property type="evidence" value="ECO:0007669"/>
    <property type="project" value="InterPro"/>
</dbReference>
<gene>
    <name evidence="3" type="ORF">CRV04_01210</name>
</gene>
<keyword evidence="1" id="KW-0488">Methylation</keyword>
<evidence type="ECO:0000256" key="1">
    <source>
        <dbReference type="ARBA" id="ARBA00022481"/>
    </source>
</evidence>
<protein>
    <submittedName>
        <fullName evidence="3">Prepilin-type cleavage/methylation domain-containing protein</fullName>
    </submittedName>
</protein>
<keyword evidence="2" id="KW-0812">Transmembrane</keyword>
<accession>A0A4Q0XWL9</accession>
<proteinExistence type="predicted"/>
<dbReference type="EMBL" id="PDKN01000001">
    <property type="protein sequence ID" value="RXJ60659.1"/>
    <property type="molecule type" value="Genomic_DNA"/>
</dbReference>
<evidence type="ECO:0000313" key="4">
    <source>
        <dbReference type="Proteomes" id="UP000290657"/>
    </source>
</evidence>
<dbReference type="OrthoDB" id="5349145at2"/>
<dbReference type="AlphaFoldDB" id="A0A4Q0XWL9"/>
<dbReference type="SUPFAM" id="SSF54523">
    <property type="entry name" value="Pili subunits"/>
    <property type="match status" value="1"/>
</dbReference>
<name>A0A4Q0XWL9_9BACT</name>
<dbReference type="GO" id="GO:0015628">
    <property type="term" value="P:protein secretion by the type II secretion system"/>
    <property type="evidence" value="ECO:0007669"/>
    <property type="project" value="InterPro"/>
</dbReference>
<dbReference type="InterPro" id="IPR045584">
    <property type="entry name" value="Pilin-like"/>
</dbReference>
<keyword evidence="4" id="KW-1185">Reference proteome</keyword>
<evidence type="ECO:0000313" key="3">
    <source>
        <dbReference type="EMBL" id="RXJ60659.1"/>
    </source>
</evidence>
<reference evidence="3 4" key="1">
    <citation type="submission" date="2017-10" db="EMBL/GenBank/DDBJ databases">
        <title>Genomics of the genus Arcobacter.</title>
        <authorList>
            <person name="Perez-Cataluna A."/>
            <person name="Figueras M.J."/>
        </authorList>
    </citation>
    <scope>NUCLEOTIDE SEQUENCE [LARGE SCALE GENOMIC DNA]</scope>
    <source>
        <strain evidence="3 4">CECT 8987</strain>
    </source>
</reference>
<dbReference type="Proteomes" id="UP000290657">
    <property type="component" value="Unassembled WGS sequence"/>
</dbReference>
<dbReference type="InterPro" id="IPR000983">
    <property type="entry name" value="Bac_GSPG_pilin"/>
</dbReference>
<evidence type="ECO:0000256" key="2">
    <source>
        <dbReference type="SAM" id="Phobius"/>
    </source>
</evidence>
<keyword evidence="2" id="KW-1133">Transmembrane helix</keyword>
<comment type="caution">
    <text evidence="3">The sequence shown here is derived from an EMBL/GenBank/DDBJ whole genome shotgun (WGS) entry which is preliminary data.</text>
</comment>
<dbReference type="Gene3D" id="3.30.700.10">
    <property type="entry name" value="Glycoprotein, Type 4 Pilin"/>
    <property type="match status" value="1"/>
</dbReference>
<sequence>MKRKLQAFSLLEIIFVIVMIGLIASIAVPKLFNTKTDALVNTLKQDIATVTSSIQSYYLVHSKIDQISDAVELNNAIWEIESEQISYYEDEEVCVTVTLEKEALEVNINEEVGTICQKLYDKGVRSTRYALK</sequence>
<dbReference type="PRINTS" id="PR00813">
    <property type="entry name" value="BCTERIALGSPG"/>
</dbReference>
<feature type="transmembrane region" description="Helical" evidence="2">
    <location>
        <begin position="7"/>
        <end position="28"/>
    </location>
</feature>
<organism evidence="3 4">
    <name type="scientific">Candidatus Marinarcus aquaticus</name>
    <dbReference type="NCBI Taxonomy" id="2044504"/>
    <lineage>
        <taxon>Bacteria</taxon>
        <taxon>Pseudomonadati</taxon>
        <taxon>Campylobacterota</taxon>
        <taxon>Epsilonproteobacteria</taxon>
        <taxon>Campylobacterales</taxon>
        <taxon>Arcobacteraceae</taxon>
        <taxon>Candidatus Marinarcus</taxon>
    </lineage>
</organism>
<dbReference type="RefSeq" id="WP_128994793.1">
    <property type="nucleotide sequence ID" value="NZ_PDKN01000001.1"/>
</dbReference>
<keyword evidence="2" id="KW-0472">Membrane</keyword>